<accession>A0AAD8I3T5</accession>
<evidence type="ECO:0000313" key="1">
    <source>
        <dbReference type="EMBL" id="KAK1377984.1"/>
    </source>
</evidence>
<organism evidence="1 2">
    <name type="scientific">Heracleum sosnowskyi</name>
    <dbReference type="NCBI Taxonomy" id="360622"/>
    <lineage>
        <taxon>Eukaryota</taxon>
        <taxon>Viridiplantae</taxon>
        <taxon>Streptophyta</taxon>
        <taxon>Embryophyta</taxon>
        <taxon>Tracheophyta</taxon>
        <taxon>Spermatophyta</taxon>
        <taxon>Magnoliopsida</taxon>
        <taxon>eudicotyledons</taxon>
        <taxon>Gunneridae</taxon>
        <taxon>Pentapetalae</taxon>
        <taxon>asterids</taxon>
        <taxon>campanulids</taxon>
        <taxon>Apiales</taxon>
        <taxon>Apiaceae</taxon>
        <taxon>Apioideae</taxon>
        <taxon>apioid superclade</taxon>
        <taxon>Tordylieae</taxon>
        <taxon>Tordyliinae</taxon>
        <taxon>Heracleum</taxon>
    </lineage>
</organism>
<proteinExistence type="predicted"/>
<evidence type="ECO:0000313" key="2">
    <source>
        <dbReference type="Proteomes" id="UP001237642"/>
    </source>
</evidence>
<keyword evidence="2" id="KW-1185">Reference proteome</keyword>
<sequence length="133" mass="15122">MLPYGVVYFLCVVKVADVVSILGSNNHNGFHVIDHTRSGKTLVIGLIPMRLQDSHIKDPKEISLEGQVSPKLAIRSTPQAQQPMRKQRRRHNYDDITVLRLCNDLCDAYKKDFISVKPYLTIVKEACSPRQYA</sequence>
<dbReference type="Proteomes" id="UP001237642">
    <property type="component" value="Unassembled WGS sequence"/>
</dbReference>
<comment type="caution">
    <text evidence="1">The sequence shown here is derived from an EMBL/GenBank/DDBJ whole genome shotgun (WGS) entry which is preliminary data.</text>
</comment>
<name>A0AAD8I3T5_9APIA</name>
<dbReference type="EMBL" id="JAUIZM010000006">
    <property type="protein sequence ID" value="KAK1377984.1"/>
    <property type="molecule type" value="Genomic_DNA"/>
</dbReference>
<reference evidence="1" key="1">
    <citation type="submission" date="2023-02" db="EMBL/GenBank/DDBJ databases">
        <title>Genome of toxic invasive species Heracleum sosnowskyi carries increased number of genes despite the absence of recent whole-genome duplications.</title>
        <authorList>
            <person name="Schelkunov M."/>
            <person name="Shtratnikova V."/>
            <person name="Makarenko M."/>
            <person name="Klepikova A."/>
            <person name="Omelchenko D."/>
            <person name="Novikova G."/>
            <person name="Obukhova E."/>
            <person name="Bogdanov V."/>
            <person name="Penin A."/>
            <person name="Logacheva M."/>
        </authorList>
    </citation>
    <scope>NUCLEOTIDE SEQUENCE</scope>
    <source>
        <strain evidence="1">Hsosn_3</strain>
        <tissue evidence="1">Leaf</tissue>
    </source>
</reference>
<gene>
    <name evidence="1" type="ORF">POM88_024728</name>
</gene>
<dbReference type="AlphaFoldDB" id="A0AAD8I3T5"/>
<reference evidence="1" key="2">
    <citation type="submission" date="2023-05" db="EMBL/GenBank/DDBJ databases">
        <authorList>
            <person name="Schelkunov M.I."/>
        </authorList>
    </citation>
    <scope>NUCLEOTIDE SEQUENCE</scope>
    <source>
        <strain evidence="1">Hsosn_3</strain>
        <tissue evidence="1">Leaf</tissue>
    </source>
</reference>
<protein>
    <submittedName>
        <fullName evidence="1">Uncharacterized protein</fullName>
    </submittedName>
</protein>